<dbReference type="SUPFAM" id="SSF55729">
    <property type="entry name" value="Acyl-CoA N-acyltransferases (Nat)"/>
    <property type="match status" value="1"/>
</dbReference>
<protein>
    <recommendedName>
        <fullName evidence="5">N-alpha-acetyltransferase 40</fullName>
        <ecNumber evidence="4">2.3.1.257</ecNumber>
    </recommendedName>
</protein>
<dbReference type="PROSITE" id="PS51186">
    <property type="entry name" value="GNAT"/>
    <property type="match status" value="1"/>
</dbReference>
<evidence type="ECO:0000256" key="7">
    <source>
        <dbReference type="ARBA" id="ARBA00022679"/>
    </source>
</evidence>
<dbReference type="PANTHER" id="PTHR20531">
    <property type="entry name" value="N-ALPHA-ACETYLTRANSFERASE 40"/>
    <property type="match status" value="1"/>
</dbReference>
<gene>
    <name evidence="13" type="primary">naa40_0</name>
    <name evidence="13" type="ORF">CK203_112795</name>
</gene>
<dbReference type="PANTHER" id="PTHR20531:SF1">
    <property type="entry name" value="N-ALPHA-ACETYLTRANSFERASE 40"/>
    <property type="match status" value="1"/>
</dbReference>
<comment type="catalytic activity">
    <reaction evidence="10">
        <text>N-terminal L-seryl-[histone H2A] + acetyl-CoA = N-terminal N(alpha)-acetyl-L-seryl-[histone H2A] + CoA + H(+)</text>
        <dbReference type="Rhea" id="RHEA:50600"/>
        <dbReference type="Rhea" id="RHEA-COMP:12742"/>
        <dbReference type="Rhea" id="RHEA-COMP:12744"/>
        <dbReference type="ChEBI" id="CHEBI:15378"/>
        <dbReference type="ChEBI" id="CHEBI:57287"/>
        <dbReference type="ChEBI" id="CHEBI:57288"/>
        <dbReference type="ChEBI" id="CHEBI:64738"/>
        <dbReference type="ChEBI" id="CHEBI:83690"/>
        <dbReference type="EC" id="2.3.1.257"/>
    </reaction>
</comment>
<dbReference type="CDD" id="cd04301">
    <property type="entry name" value="NAT_SF"/>
    <property type="match status" value="1"/>
</dbReference>
<keyword evidence="8" id="KW-0539">Nucleus</keyword>
<dbReference type="Pfam" id="PF00583">
    <property type="entry name" value="Acetyltransf_1"/>
    <property type="match status" value="1"/>
</dbReference>
<comment type="similarity">
    <text evidence="3">Belongs to the acetyltransferase family. NAA40 subfamily.</text>
</comment>
<dbReference type="GO" id="GO:0005634">
    <property type="term" value="C:nucleus"/>
    <property type="evidence" value="ECO:0007669"/>
    <property type="project" value="UniProtKB-SubCell"/>
</dbReference>
<evidence type="ECO:0000313" key="13">
    <source>
        <dbReference type="EMBL" id="RVW22464.1"/>
    </source>
</evidence>
<evidence type="ECO:0000256" key="1">
    <source>
        <dbReference type="ARBA" id="ARBA00004123"/>
    </source>
</evidence>
<evidence type="ECO:0000256" key="6">
    <source>
        <dbReference type="ARBA" id="ARBA00022490"/>
    </source>
</evidence>
<evidence type="ECO:0000256" key="10">
    <source>
        <dbReference type="ARBA" id="ARBA00047821"/>
    </source>
</evidence>
<dbReference type="GO" id="GO:0005737">
    <property type="term" value="C:cytoplasm"/>
    <property type="evidence" value="ECO:0007669"/>
    <property type="project" value="UniProtKB-SubCell"/>
</dbReference>
<evidence type="ECO:0000313" key="14">
    <source>
        <dbReference type="Proteomes" id="UP000288805"/>
    </source>
</evidence>
<dbReference type="GO" id="GO:0043998">
    <property type="term" value="F:histone H2A acetyltransferase activity"/>
    <property type="evidence" value="ECO:0007669"/>
    <property type="project" value="InterPro"/>
</dbReference>
<evidence type="ECO:0000259" key="12">
    <source>
        <dbReference type="PROSITE" id="PS51186"/>
    </source>
</evidence>
<evidence type="ECO:0000256" key="3">
    <source>
        <dbReference type="ARBA" id="ARBA00008870"/>
    </source>
</evidence>
<evidence type="ECO:0000256" key="4">
    <source>
        <dbReference type="ARBA" id="ARBA00012950"/>
    </source>
</evidence>
<dbReference type="InterPro" id="IPR039949">
    <property type="entry name" value="NAA40"/>
</dbReference>
<dbReference type="EMBL" id="QGNW01002233">
    <property type="protein sequence ID" value="RVW22464.1"/>
    <property type="molecule type" value="Genomic_DNA"/>
</dbReference>
<comment type="subcellular location">
    <subcellularLocation>
        <location evidence="2">Cytoplasm</location>
    </subcellularLocation>
    <subcellularLocation>
        <location evidence="1">Nucleus</location>
    </subcellularLocation>
</comment>
<evidence type="ECO:0000256" key="9">
    <source>
        <dbReference type="ARBA" id="ARBA00023315"/>
    </source>
</evidence>
<keyword evidence="6" id="KW-0963">Cytoplasm</keyword>
<dbReference type="InterPro" id="IPR000182">
    <property type="entry name" value="GNAT_dom"/>
</dbReference>
<dbReference type="Proteomes" id="UP000288805">
    <property type="component" value="Unassembled WGS sequence"/>
</dbReference>
<dbReference type="Gene3D" id="3.40.630.30">
    <property type="match status" value="1"/>
</dbReference>
<dbReference type="InterPro" id="IPR016181">
    <property type="entry name" value="Acyl_CoA_acyltransferase"/>
</dbReference>
<feature type="domain" description="N-acetyltransferase" evidence="12">
    <location>
        <begin position="166"/>
        <end position="288"/>
    </location>
</feature>
<comment type="caution">
    <text evidence="13">The sequence shown here is derived from an EMBL/GenBank/DDBJ whole genome shotgun (WGS) entry which is preliminary data.</text>
</comment>
<keyword evidence="7 13" id="KW-0808">Transferase</keyword>
<evidence type="ECO:0000256" key="2">
    <source>
        <dbReference type="ARBA" id="ARBA00004496"/>
    </source>
</evidence>
<comment type="catalytic activity">
    <reaction evidence="11">
        <text>N-terminal L-seryl-[histone H4] + acetyl-CoA = N-terminal N(alpha)-acetyl-L-seryl-[histone H4] + CoA + H(+)</text>
        <dbReference type="Rhea" id="RHEA:50596"/>
        <dbReference type="Rhea" id="RHEA-COMP:12740"/>
        <dbReference type="Rhea" id="RHEA-COMP:12743"/>
        <dbReference type="ChEBI" id="CHEBI:15378"/>
        <dbReference type="ChEBI" id="CHEBI:57287"/>
        <dbReference type="ChEBI" id="CHEBI:57288"/>
        <dbReference type="ChEBI" id="CHEBI:64738"/>
        <dbReference type="ChEBI" id="CHEBI:83690"/>
        <dbReference type="EC" id="2.3.1.257"/>
    </reaction>
</comment>
<evidence type="ECO:0000256" key="11">
    <source>
        <dbReference type="ARBA" id="ARBA00049524"/>
    </source>
</evidence>
<evidence type="ECO:0000256" key="5">
    <source>
        <dbReference type="ARBA" id="ARBA00015043"/>
    </source>
</evidence>
<proteinExistence type="inferred from homology"/>
<reference evidence="13 14" key="1">
    <citation type="journal article" date="2018" name="PLoS Genet.">
        <title>Population sequencing reveals clonal diversity and ancestral inbreeding in the grapevine cultivar Chardonnay.</title>
        <authorList>
            <person name="Roach M.J."/>
            <person name="Johnson D.L."/>
            <person name="Bohlmann J."/>
            <person name="van Vuuren H.J."/>
            <person name="Jones S.J."/>
            <person name="Pretorius I.S."/>
            <person name="Schmidt S.A."/>
            <person name="Borneman A.R."/>
        </authorList>
    </citation>
    <scope>NUCLEOTIDE SEQUENCE [LARGE SCALE GENOMIC DNA]</scope>
    <source>
        <strain evidence="14">cv. Chardonnay</strain>
        <tissue evidence="13">Leaf</tissue>
    </source>
</reference>
<dbReference type="AlphaFoldDB" id="A0A438CGY6"/>
<dbReference type="GO" id="GO:1990189">
    <property type="term" value="F:protein N-terminal-serine acetyltransferase activity"/>
    <property type="evidence" value="ECO:0007669"/>
    <property type="project" value="UniProtKB-EC"/>
</dbReference>
<name>A0A438CGY6_VITVI</name>
<keyword evidence="9" id="KW-0012">Acyltransferase</keyword>
<accession>A0A438CGY6</accession>
<dbReference type="GO" id="GO:0010485">
    <property type="term" value="F:histone H4 acetyltransferase activity"/>
    <property type="evidence" value="ECO:0007669"/>
    <property type="project" value="InterPro"/>
</dbReference>
<evidence type="ECO:0000256" key="8">
    <source>
        <dbReference type="ARBA" id="ARBA00023242"/>
    </source>
</evidence>
<sequence length="288" mass="31549">MEKGLAQLLGQKPAMEVGGLSRNGEKRMKRKDVVDEAMKAASSVKDPLVSFSPFCHYDTIVMGMMGVGEKWLRWMQWCISTASFSVLGHLQLVPLGGVENAEALAADLGCKVGSLPSSYLGLPLGLSVHLKSGRGDKLSSPIKQYIQNLLKVVNMEGSYGSEWPAEEKVKRREMVAPEARYIFVHSFPDSGTNEMTALLGTGKTSNTITGARATIVGFVQYRFTIEEDLPVVYVYELQLEPSVQGKGLGRFLMQLIELIACKNSMGAVVLTVQKANFSAMNFYIGKLR</sequence>
<dbReference type="EC" id="2.3.1.257" evidence="4"/>
<organism evidence="13 14">
    <name type="scientific">Vitis vinifera</name>
    <name type="common">Grape</name>
    <dbReference type="NCBI Taxonomy" id="29760"/>
    <lineage>
        <taxon>Eukaryota</taxon>
        <taxon>Viridiplantae</taxon>
        <taxon>Streptophyta</taxon>
        <taxon>Embryophyta</taxon>
        <taxon>Tracheophyta</taxon>
        <taxon>Spermatophyta</taxon>
        <taxon>Magnoliopsida</taxon>
        <taxon>eudicotyledons</taxon>
        <taxon>Gunneridae</taxon>
        <taxon>Pentapetalae</taxon>
        <taxon>rosids</taxon>
        <taxon>Vitales</taxon>
        <taxon>Vitaceae</taxon>
        <taxon>Viteae</taxon>
        <taxon>Vitis</taxon>
    </lineage>
</organism>